<feature type="domain" description="BRCT" evidence="2">
    <location>
        <begin position="421"/>
        <end position="507"/>
    </location>
</feature>
<dbReference type="InterPro" id="IPR001357">
    <property type="entry name" value="BRCT_dom"/>
</dbReference>
<evidence type="ECO:0000313" key="4">
    <source>
        <dbReference type="Proteomes" id="UP001432027"/>
    </source>
</evidence>
<dbReference type="CDD" id="cd17731">
    <property type="entry name" value="BRCT_TopBP1_rpt2_like"/>
    <property type="match status" value="1"/>
</dbReference>
<dbReference type="CDD" id="cd00027">
    <property type="entry name" value="BRCT"/>
    <property type="match status" value="1"/>
</dbReference>
<dbReference type="Pfam" id="PF00533">
    <property type="entry name" value="BRCT"/>
    <property type="match status" value="1"/>
</dbReference>
<dbReference type="Pfam" id="PF12738">
    <property type="entry name" value="PTCB-BRCT"/>
    <property type="match status" value="1"/>
</dbReference>
<dbReference type="InterPro" id="IPR059215">
    <property type="entry name" value="BRCT2_TopBP1-like"/>
</dbReference>
<dbReference type="EMBL" id="BTSX01000005">
    <property type="protein sequence ID" value="GMT00356.1"/>
    <property type="molecule type" value="Genomic_DNA"/>
</dbReference>
<dbReference type="Pfam" id="PF21298">
    <property type="entry name" value="TopBP1_BRCT0"/>
    <property type="match status" value="1"/>
</dbReference>
<organism evidence="3 4">
    <name type="scientific">Pristionchus entomophagus</name>
    <dbReference type="NCBI Taxonomy" id="358040"/>
    <lineage>
        <taxon>Eukaryota</taxon>
        <taxon>Metazoa</taxon>
        <taxon>Ecdysozoa</taxon>
        <taxon>Nematoda</taxon>
        <taxon>Chromadorea</taxon>
        <taxon>Rhabditida</taxon>
        <taxon>Rhabditina</taxon>
        <taxon>Diplogasteromorpha</taxon>
        <taxon>Diplogasteroidea</taxon>
        <taxon>Neodiplogasteridae</taxon>
        <taxon>Pristionchus</taxon>
    </lineage>
</organism>
<dbReference type="Proteomes" id="UP001432027">
    <property type="component" value="Unassembled WGS sequence"/>
</dbReference>
<dbReference type="Gene3D" id="3.40.50.10190">
    <property type="entry name" value="BRCT domain"/>
    <property type="match status" value="4"/>
</dbReference>
<evidence type="ECO:0000256" key="1">
    <source>
        <dbReference type="ARBA" id="ARBA00022737"/>
    </source>
</evidence>
<dbReference type="PROSITE" id="PS50172">
    <property type="entry name" value="BRCT"/>
    <property type="match status" value="3"/>
</dbReference>
<gene>
    <name evidence="3" type="ORF">PENTCL1PPCAC_22530</name>
</gene>
<dbReference type="GO" id="GO:0007095">
    <property type="term" value="P:mitotic G2 DNA damage checkpoint signaling"/>
    <property type="evidence" value="ECO:0007669"/>
    <property type="project" value="TreeGrafter"/>
</dbReference>
<keyword evidence="1" id="KW-0677">Repeat</keyword>
<sequence length="525" mass="58615">MNAPKKRRSSIGRSTRVAEILDLEDEGAETSDDVPCLFVMEVPSPCDEKYQELFNFHETLFGVMERKNIEPKMISRSQVLSIERSSPDIYVLPQFEGPEYEHLMSKGCKVVGPFVVDRCIKSEGRLPKWRHAIYALSMEGAVVCFSGLGKKKKSELSELVRRLGGMVSNDLHDKVTVLIAKNCNTAFPKYSESAKLKLPILREDWITESWSNVIEYLRDDCVTTNDVFDNYRVPLFKDMVITVSGLSPAERSHAGRLVEAGRGEFSPEMKKSRCTHLITNKNSGDKFKRAREWGNIHIVTLKWLMRSVEMGYIQKEAHYDPERVRASTPTKGGAKPPDDLDFSMVAPAPSGPGGLNNSTISIGLNSSANTTSRTINDVSVVKASFMRQDSSRPMSNMMEMTMDEGRIVDATKDIDINTMTGDEDFFEGLRLFIVGVVDGRDGWWKKMVNWSGATRATRVEMATHVVVIGGPIVEKSVLTSKKPILTTEWVAACIRSKRAMPHADFVYTPAPPPPAPALNLNQSLI</sequence>
<dbReference type="SUPFAM" id="SSF52113">
    <property type="entry name" value="BRCT domain"/>
    <property type="match status" value="3"/>
</dbReference>
<feature type="non-terminal residue" evidence="3">
    <location>
        <position position="525"/>
    </location>
</feature>
<feature type="domain" description="BRCT" evidence="2">
    <location>
        <begin position="138"/>
        <end position="209"/>
    </location>
</feature>
<evidence type="ECO:0000259" key="2">
    <source>
        <dbReference type="PROSITE" id="PS50172"/>
    </source>
</evidence>
<dbReference type="GO" id="GO:0006270">
    <property type="term" value="P:DNA replication initiation"/>
    <property type="evidence" value="ECO:0007669"/>
    <property type="project" value="TreeGrafter"/>
</dbReference>
<feature type="domain" description="BRCT" evidence="2">
    <location>
        <begin position="231"/>
        <end position="321"/>
    </location>
</feature>
<proteinExistence type="predicted"/>
<dbReference type="PANTHER" id="PTHR13561">
    <property type="entry name" value="DNA REPLICATION REGULATOR DPB11-RELATED"/>
    <property type="match status" value="1"/>
</dbReference>
<name>A0AAV5U0I6_9BILA</name>
<protein>
    <recommendedName>
        <fullName evidence="2">BRCT domain-containing protein</fullName>
    </recommendedName>
</protein>
<accession>A0AAV5U0I6</accession>
<keyword evidence="4" id="KW-1185">Reference proteome</keyword>
<dbReference type="GO" id="GO:0033314">
    <property type="term" value="P:mitotic DNA replication checkpoint signaling"/>
    <property type="evidence" value="ECO:0007669"/>
    <property type="project" value="TreeGrafter"/>
</dbReference>
<evidence type="ECO:0000313" key="3">
    <source>
        <dbReference type="EMBL" id="GMT00356.1"/>
    </source>
</evidence>
<dbReference type="PANTHER" id="PTHR13561:SF20">
    <property type="entry name" value="DNA TOPOISOMERASE 2-BINDING PROTEIN 1"/>
    <property type="match status" value="1"/>
</dbReference>
<reference evidence="3" key="1">
    <citation type="submission" date="2023-10" db="EMBL/GenBank/DDBJ databases">
        <title>Genome assembly of Pristionchus species.</title>
        <authorList>
            <person name="Yoshida K."/>
            <person name="Sommer R.J."/>
        </authorList>
    </citation>
    <scope>NUCLEOTIDE SEQUENCE</scope>
    <source>
        <strain evidence="3">RS0144</strain>
    </source>
</reference>
<comment type="caution">
    <text evidence="3">The sequence shown here is derived from an EMBL/GenBank/DDBJ whole genome shotgun (WGS) entry which is preliminary data.</text>
</comment>
<dbReference type="SMART" id="SM00292">
    <property type="entry name" value="BRCT"/>
    <property type="match status" value="3"/>
</dbReference>
<dbReference type="InterPro" id="IPR036420">
    <property type="entry name" value="BRCT_dom_sf"/>
</dbReference>
<dbReference type="InterPro" id="IPR049542">
    <property type="entry name" value="TopBP1-like_BRCT0"/>
</dbReference>
<dbReference type="AlphaFoldDB" id="A0AAV5U0I6"/>